<keyword evidence="3" id="KW-0812">Transmembrane</keyword>
<dbReference type="SFLD" id="SFLDG01151">
    <property type="entry name" value="Main.2:_Nu-like"/>
    <property type="match status" value="1"/>
</dbReference>
<evidence type="ECO:0000256" key="2">
    <source>
        <dbReference type="RuleBase" id="RU003494"/>
    </source>
</evidence>
<dbReference type="PANTHER" id="PTHR44051">
    <property type="entry name" value="GLUTATHIONE S-TRANSFERASE-RELATED"/>
    <property type="match status" value="1"/>
</dbReference>
<dbReference type="InterPro" id="IPR004045">
    <property type="entry name" value="Glutathione_S-Trfase_N"/>
</dbReference>
<evidence type="ECO:0000313" key="6">
    <source>
        <dbReference type="EMBL" id="KKO96482.1"/>
    </source>
</evidence>
<dbReference type="OrthoDB" id="422574at2759"/>
<evidence type="ECO:0000256" key="3">
    <source>
        <dbReference type="SAM" id="Phobius"/>
    </source>
</evidence>
<dbReference type="PROSITE" id="PS50404">
    <property type="entry name" value="GST_NTER"/>
    <property type="match status" value="1"/>
</dbReference>
<feature type="transmembrane region" description="Helical" evidence="3">
    <location>
        <begin position="50"/>
        <end position="71"/>
    </location>
</feature>
<dbReference type="PROSITE" id="PS50405">
    <property type="entry name" value="GST_CTER"/>
    <property type="match status" value="1"/>
</dbReference>
<evidence type="ECO:0000313" key="7">
    <source>
        <dbReference type="Proteomes" id="UP000034112"/>
    </source>
</evidence>
<dbReference type="SUPFAM" id="SSF52833">
    <property type="entry name" value="Thioredoxin-like"/>
    <property type="match status" value="1"/>
</dbReference>
<dbReference type="SFLD" id="SFLDS00019">
    <property type="entry name" value="Glutathione_Transferase_(cytos"/>
    <property type="match status" value="1"/>
</dbReference>
<accession>A0A0F9X6L4</accession>
<dbReference type="Pfam" id="PF00043">
    <property type="entry name" value="GST_C"/>
    <property type="match status" value="1"/>
</dbReference>
<comment type="similarity">
    <text evidence="1 2">Belongs to the GST superfamily.</text>
</comment>
<dbReference type="SFLD" id="SFLDG00358">
    <property type="entry name" value="Main_(cytGST)"/>
    <property type="match status" value="1"/>
</dbReference>
<name>A0A0F9X6L4_TRIHA</name>
<dbReference type="Pfam" id="PF02798">
    <property type="entry name" value="GST_N"/>
    <property type="match status" value="1"/>
</dbReference>
<dbReference type="InterPro" id="IPR036282">
    <property type="entry name" value="Glutathione-S-Trfase_C_sf"/>
</dbReference>
<evidence type="ECO:0000259" key="5">
    <source>
        <dbReference type="PROSITE" id="PS50405"/>
    </source>
</evidence>
<dbReference type="PANTHER" id="PTHR44051:SF6">
    <property type="entry name" value="GLUTATHIONE S-TRANSFERASE II"/>
    <property type="match status" value="1"/>
</dbReference>
<proteinExistence type="inferred from homology"/>
<evidence type="ECO:0000256" key="1">
    <source>
        <dbReference type="ARBA" id="ARBA00007409"/>
    </source>
</evidence>
<evidence type="ECO:0008006" key="8">
    <source>
        <dbReference type="Google" id="ProtNLM"/>
    </source>
</evidence>
<reference evidence="7" key="1">
    <citation type="journal article" date="2015" name="Genome Announc.">
        <title>Draft whole-genome sequence of the biocontrol agent Trichoderma harzianum T6776.</title>
        <authorList>
            <person name="Baroncelli R."/>
            <person name="Piaggeschi G."/>
            <person name="Fiorini L."/>
            <person name="Bertolini E."/>
            <person name="Zapparata A."/>
            <person name="Pe M.E."/>
            <person name="Sarrocco S."/>
            <person name="Vannacci G."/>
        </authorList>
    </citation>
    <scope>NUCLEOTIDE SEQUENCE [LARGE SCALE GENOMIC DNA]</scope>
    <source>
        <strain evidence="7">T6776</strain>
    </source>
</reference>
<dbReference type="InterPro" id="IPR004046">
    <property type="entry name" value="GST_C"/>
</dbReference>
<dbReference type="CDD" id="cd03048">
    <property type="entry name" value="GST_N_Ure2p_like"/>
    <property type="match status" value="1"/>
</dbReference>
<dbReference type="Proteomes" id="UP000034112">
    <property type="component" value="Unassembled WGS sequence"/>
</dbReference>
<protein>
    <recommendedName>
        <fullName evidence="8">Glutathione S-transferase II</fullName>
    </recommendedName>
</protein>
<dbReference type="EMBL" id="JOKZ01000940">
    <property type="protein sequence ID" value="KKO96482.1"/>
    <property type="molecule type" value="Genomic_DNA"/>
</dbReference>
<feature type="domain" description="GST C-terminal" evidence="5">
    <location>
        <begin position="200"/>
        <end position="323"/>
    </location>
</feature>
<dbReference type="InterPro" id="IPR040079">
    <property type="entry name" value="Glutathione_S-Trfase"/>
</dbReference>
<dbReference type="OMA" id="KEPWFTK"/>
<evidence type="ECO:0000259" key="4">
    <source>
        <dbReference type="PROSITE" id="PS50404"/>
    </source>
</evidence>
<dbReference type="Gene3D" id="3.40.30.10">
    <property type="entry name" value="Glutaredoxin"/>
    <property type="match status" value="1"/>
</dbReference>
<sequence>MTNPSPAELACCWVSTGKCGILRDSPRQVPAGMEGPRSSLLSSMTAARQLLSPFFFFFFFFFVFSSLFSLASSCLRQQPHALLFATASHQSQSVAMARPTGLIATKGIELLTWGTPNGHKANILLEELKEAYGLEYTFQGVNISQNIQKEPWFTAINPNGRIPAIVDHDNNDLAVFEGNAILGYLARRYDTEHLFSFPVDSDDYTRSEAWIGWQHGGVGPMQGQASHFVRFIKEKIPYAMQRYVGETERLYGILNTRLADRDYVVGPGRGKYSIADIALVGWANGLWFTTTSYDQFPNVKAWLLRLWDRPAVQRGFSLTSAPFYDPRQGLSEEQAAKVAEDKKLVDAAKEQYGYKYQSP</sequence>
<dbReference type="Gene3D" id="1.20.1050.10">
    <property type="match status" value="1"/>
</dbReference>
<gene>
    <name evidence="6" type="ORF">THAR02_11417</name>
</gene>
<dbReference type="AlphaFoldDB" id="A0A0F9X6L4"/>
<feature type="domain" description="GST N-terminal" evidence="4">
    <location>
        <begin position="105"/>
        <end position="193"/>
    </location>
</feature>
<keyword evidence="3" id="KW-1133">Transmembrane helix</keyword>
<organism evidence="6 7">
    <name type="scientific">Trichoderma harzianum</name>
    <name type="common">Hypocrea lixii</name>
    <dbReference type="NCBI Taxonomy" id="5544"/>
    <lineage>
        <taxon>Eukaryota</taxon>
        <taxon>Fungi</taxon>
        <taxon>Dikarya</taxon>
        <taxon>Ascomycota</taxon>
        <taxon>Pezizomycotina</taxon>
        <taxon>Sordariomycetes</taxon>
        <taxon>Hypocreomycetidae</taxon>
        <taxon>Hypocreales</taxon>
        <taxon>Hypocreaceae</taxon>
        <taxon>Trichoderma</taxon>
    </lineage>
</organism>
<comment type="caution">
    <text evidence="6">The sequence shown here is derived from an EMBL/GenBank/DDBJ whole genome shotgun (WGS) entry which is preliminary data.</text>
</comment>
<dbReference type="SUPFAM" id="SSF47616">
    <property type="entry name" value="GST C-terminal domain-like"/>
    <property type="match status" value="1"/>
</dbReference>
<keyword evidence="3" id="KW-0472">Membrane</keyword>
<dbReference type="InterPro" id="IPR010987">
    <property type="entry name" value="Glutathione-S-Trfase_C-like"/>
</dbReference>
<dbReference type="InterPro" id="IPR036249">
    <property type="entry name" value="Thioredoxin-like_sf"/>
</dbReference>